<keyword evidence="3" id="KW-1185">Reference proteome</keyword>
<sequence length="229" mass="24938">MKKAYLCLIALAITFTACKKGVDDFPDTPNTGIIPGGTANAPYQPFSAGAKWVYHATAGVGDFVTEDTRTTVLNGKSKKIDGQVFYEGTTTSAAGIVSGYVGYNNGIYTRTIDNAEMGLNTLQPLYNDSKNIGESYLQTFSYVSEGQTVNARFNVELLEKGISKTVRGKVYNDVVHTRIKTEVGFDNNWVSYSANDVYLAKGIGIIYTTTSAFDMEIDKMELVSYTPGK</sequence>
<dbReference type="Proteomes" id="UP001501436">
    <property type="component" value="Unassembled WGS sequence"/>
</dbReference>
<dbReference type="RefSeq" id="WP_345328879.1">
    <property type="nucleotide sequence ID" value="NZ_BAABJI010000001.1"/>
</dbReference>
<keyword evidence="1" id="KW-0732">Signal</keyword>
<feature type="signal peptide" evidence="1">
    <location>
        <begin position="1"/>
        <end position="19"/>
    </location>
</feature>
<comment type="caution">
    <text evidence="2">The sequence shown here is derived from an EMBL/GenBank/DDBJ whole genome shotgun (WGS) entry which is preliminary data.</text>
</comment>
<reference evidence="3" key="1">
    <citation type="journal article" date="2019" name="Int. J. Syst. Evol. Microbiol.">
        <title>The Global Catalogue of Microorganisms (GCM) 10K type strain sequencing project: providing services to taxonomists for standard genome sequencing and annotation.</title>
        <authorList>
            <consortium name="The Broad Institute Genomics Platform"/>
            <consortium name="The Broad Institute Genome Sequencing Center for Infectious Disease"/>
            <person name="Wu L."/>
            <person name="Ma J."/>
        </authorList>
    </citation>
    <scope>NUCLEOTIDE SEQUENCE [LARGE SCALE GENOMIC DNA]</scope>
    <source>
        <strain evidence="3">JCM 18283</strain>
    </source>
</reference>
<evidence type="ECO:0000256" key="1">
    <source>
        <dbReference type="SAM" id="SignalP"/>
    </source>
</evidence>
<accession>A0ABP9FHM5</accession>
<proteinExistence type="predicted"/>
<protein>
    <recommendedName>
        <fullName evidence="4">Lipid/polyisoprenoid-binding YceI-like domain-containing protein</fullName>
    </recommendedName>
</protein>
<dbReference type="EMBL" id="BAABJI010000001">
    <property type="protein sequence ID" value="GAA4902440.1"/>
    <property type="molecule type" value="Genomic_DNA"/>
</dbReference>
<evidence type="ECO:0000313" key="2">
    <source>
        <dbReference type="EMBL" id="GAA4902440.1"/>
    </source>
</evidence>
<name>A0ABP9FHM5_9SPHI</name>
<gene>
    <name evidence="2" type="ORF">GCM10023313_01140</name>
</gene>
<evidence type="ECO:0000313" key="3">
    <source>
        <dbReference type="Proteomes" id="UP001501436"/>
    </source>
</evidence>
<evidence type="ECO:0008006" key="4">
    <source>
        <dbReference type="Google" id="ProtNLM"/>
    </source>
</evidence>
<dbReference type="PROSITE" id="PS51257">
    <property type="entry name" value="PROKAR_LIPOPROTEIN"/>
    <property type="match status" value="1"/>
</dbReference>
<organism evidence="2 3">
    <name type="scientific">Mucilaginibacter defluvii</name>
    <dbReference type="NCBI Taxonomy" id="1196019"/>
    <lineage>
        <taxon>Bacteria</taxon>
        <taxon>Pseudomonadati</taxon>
        <taxon>Bacteroidota</taxon>
        <taxon>Sphingobacteriia</taxon>
        <taxon>Sphingobacteriales</taxon>
        <taxon>Sphingobacteriaceae</taxon>
        <taxon>Mucilaginibacter</taxon>
    </lineage>
</organism>
<feature type="chain" id="PRO_5047005754" description="Lipid/polyisoprenoid-binding YceI-like domain-containing protein" evidence="1">
    <location>
        <begin position="20"/>
        <end position="229"/>
    </location>
</feature>